<evidence type="ECO:0000313" key="5">
    <source>
        <dbReference type="EMBL" id="MBE3639529.1"/>
    </source>
</evidence>
<dbReference type="CDD" id="cd07377">
    <property type="entry name" value="WHTH_GntR"/>
    <property type="match status" value="1"/>
</dbReference>
<dbReference type="InterPro" id="IPR011711">
    <property type="entry name" value="GntR_C"/>
</dbReference>
<dbReference type="SUPFAM" id="SSF46785">
    <property type="entry name" value="Winged helix' DNA-binding domain"/>
    <property type="match status" value="1"/>
</dbReference>
<evidence type="ECO:0000256" key="3">
    <source>
        <dbReference type="ARBA" id="ARBA00023163"/>
    </source>
</evidence>
<dbReference type="AlphaFoldDB" id="A0A8J6YZF7"/>
<gene>
    <name evidence="5" type="ORF">ICN82_15105</name>
</gene>
<dbReference type="EMBL" id="JACVXA010000049">
    <property type="protein sequence ID" value="MBE3639529.1"/>
    <property type="molecule type" value="Genomic_DNA"/>
</dbReference>
<dbReference type="InterPro" id="IPR036388">
    <property type="entry name" value="WH-like_DNA-bd_sf"/>
</dbReference>
<dbReference type="GO" id="GO:0003700">
    <property type="term" value="F:DNA-binding transcription factor activity"/>
    <property type="evidence" value="ECO:0007669"/>
    <property type="project" value="InterPro"/>
</dbReference>
<dbReference type="SMART" id="SM00345">
    <property type="entry name" value="HTH_GNTR"/>
    <property type="match status" value="1"/>
</dbReference>
<dbReference type="PANTHER" id="PTHR43537:SF49">
    <property type="entry name" value="TRANSCRIPTIONAL REGULATORY PROTEIN"/>
    <property type="match status" value="1"/>
</dbReference>
<dbReference type="Gene3D" id="1.20.120.530">
    <property type="entry name" value="GntR ligand-binding domain-like"/>
    <property type="match status" value="1"/>
</dbReference>
<dbReference type="SUPFAM" id="SSF48008">
    <property type="entry name" value="GntR ligand-binding domain-like"/>
    <property type="match status" value="1"/>
</dbReference>
<dbReference type="Gene3D" id="1.10.10.10">
    <property type="entry name" value="Winged helix-like DNA-binding domain superfamily/Winged helix DNA-binding domain"/>
    <property type="match status" value="1"/>
</dbReference>
<dbReference type="PROSITE" id="PS50949">
    <property type="entry name" value="HTH_GNTR"/>
    <property type="match status" value="1"/>
</dbReference>
<dbReference type="Proteomes" id="UP000609121">
    <property type="component" value="Unassembled WGS sequence"/>
</dbReference>
<dbReference type="InterPro" id="IPR036390">
    <property type="entry name" value="WH_DNA-bd_sf"/>
</dbReference>
<dbReference type="RefSeq" id="WP_193184290.1">
    <property type="nucleotide sequence ID" value="NZ_JACVXA010000049.1"/>
</dbReference>
<keyword evidence="3" id="KW-0804">Transcription</keyword>
<evidence type="ECO:0000259" key="4">
    <source>
        <dbReference type="PROSITE" id="PS50949"/>
    </source>
</evidence>
<evidence type="ECO:0000313" key="6">
    <source>
        <dbReference type="Proteomes" id="UP000609121"/>
    </source>
</evidence>
<dbReference type="PRINTS" id="PR00035">
    <property type="entry name" value="HTHGNTR"/>
</dbReference>
<feature type="domain" description="HTH gntR-type" evidence="4">
    <location>
        <begin position="3"/>
        <end position="70"/>
    </location>
</feature>
<dbReference type="PANTHER" id="PTHR43537">
    <property type="entry name" value="TRANSCRIPTIONAL REGULATOR, GNTR FAMILY"/>
    <property type="match status" value="1"/>
</dbReference>
<dbReference type="Pfam" id="PF00392">
    <property type="entry name" value="GntR"/>
    <property type="match status" value="1"/>
</dbReference>
<keyword evidence="6" id="KW-1185">Reference proteome</keyword>
<keyword evidence="2" id="KW-0238">DNA-binding</keyword>
<name>A0A8J6YZF7_9RHOB</name>
<comment type="caution">
    <text evidence="5">The sequence shown here is derived from an EMBL/GenBank/DDBJ whole genome shotgun (WGS) entry which is preliminary data.</text>
</comment>
<accession>A0A8J6YZF7</accession>
<organism evidence="5 6">
    <name type="scientific">Mangrovicoccus algicola</name>
    <dbReference type="NCBI Taxonomy" id="2771008"/>
    <lineage>
        <taxon>Bacteria</taxon>
        <taxon>Pseudomonadati</taxon>
        <taxon>Pseudomonadota</taxon>
        <taxon>Alphaproteobacteria</taxon>
        <taxon>Rhodobacterales</taxon>
        <taxon>Paracoccaceae</taxon>
        <taxon>Mangrovicoccus</taxon>
    </lineage>
</organism>
<evidence type="ECO:0000256" key="2">
    <source>
        <dbReference type="ARBA" id="ARBA00023125"/>
    </source>
</evidence>
<dbReference type="SMART" id="SM00895">
    <property type="entry name" value="FCD"/>
    <property type="match status" value="1"/>
</dbReference>
<sequence length="219" mass="22902">MSEGSAAKIHAALIARIAGGALPPGAALAETALASEFGVSRTPVREALQRLAQDGLAERGARRAFVIRRPDPAAMAGLFEAVGEIEGAIAALAAHRMSEVERAGLEALLARGETLPGEDYPAHNLAFHDALRRGAGSPVLAEVLAGLELQTLPWRALNFSRDAGRSAQSRAEHRAIADAILARDAEAARRAMQAHVAGAFLALSHSNRNPPQTDPSHDA</sequence>
<keyword evidence="1" id="KW-0805">Transcription regulation</keyword>
<reference evidence="5" key="1">
    <citation type="submission" date="2020-09" db="EMBL/GenBank/DDBJ databases">
        <title>A novel bacterium of genus Mangrovicoccus, isolated from South China Sea.</title>
        <authorList>
            <person name="Huang H."/>
            <person name="Mo K."/>
            <person name="Hu Y."/>
        </authorList>
    </citation>
    <scope>NUCLEOTIDE SEQUENCE</scope>
    <source>
        <strain evidence="5">HB182678</strain>
    </source>
</reference>
<evidence type="ECO:0000256" key="1">
    <source>
        <dbReference type="ARBA" id="ARBA00023015"/>
    </source>
</evidence>
<protein>
    <submittedName>
        <fullName evidence="5">GntR family transcriptional regulator</fullName>
    </submittedName>
</protein>
<dbReference type="InterPro" id="IPR000524">
    <property type="entry name" value="Tscrpt_reg_HTH_GntR"/>
</dbReference>
<dbReference type="InterPro" id="IPR008920">
    <property type="entry name" value="TF_FadR/GntR_C"/>
</dbReference>
<dbReference type="Pfam" id="PF07729">
    <property type="entry name" value="FCD"/>
    <property type="match status" value="1"/>
</dbReference>
<proteinExistence type="predicted"/>
<dbReference type="GO" id="GO:0003677">
    <property type="term" value="F:DNA binding"/>
    <property type="evidence" value="ECO:0007669"/>
    <property type="project" value="UniProtKB-KW"/>
</dbReference>